<comment type="caution">
    <text evidence="3">The sequence shown here is derived from an EMBL/GenBank/DDBJ whole genome shotgun (WGS) entry which is preliminary data.</text>
</comment>
<dbReference type="Proteomes" id="UP000033682">
    <property type="component" value="Unassembled WGS sequence"/>
</dbReference>
<feature type="compositionally biased region" description="Basic and acidic residues" evidence="1">
    <location>
        <begin position="50"/>
        <end position="67"/>
    </location>
</feature>
<evidence type="ECO:0000256" key="2">
    <source>
        <dbReference type="SAM" id="Phobius"/>
    </source>
</evidence>
<feature type="transmembrane region" description="Helical" evidence="2">
    <location>
        <begin position="30"/>
        <end position="48"/>
    </location>
</feature>
<evidence type="ECO:0000313" key="4">
    <source>
        <dbReference type="Proteomes" id="UP000033682"/>
    </source>
</evidence>
<dbReference type="STRING" id="303541.JF72_04470"/>
<evidence type="ECO:0000313" key="3">
    <source>
        <dbReference type="EMBL" id="KJY61169.1"/>
    </source>
</evidence>
<sequence length="94" mass="10930">MSFWGIIGIVLLAVIILSAIFAFFHILFMLLPAVLVIAAILWLINHFTKKDDDQRPSSFGERPDFSEKNNWYSNSNERPKRKKVRNVHTKDVDK</sequence>
<reference evidence="3 4" key="1">
    <citation type="submission" date="2015-01" db="EMBL/GenBank/DDBJ databases">
        <title>Comparative genomics of the lactic acid bacteria isolated from the honey bee gut.</title>
        <authorList>
            <person name="Ellegaard K.M."/>
            <person name="Tamarit D."/>
            <person name="Javelind E."/>
            <person name="Olofsson T."/>
            <person name="Andersson S.G."/>
            <person name="Vasquez A."/>
        </authorList>
    </citation>
    <scope>NUCLEOTIDE SEQUENCE [LARGE SCALE GENOMIC DNA]</scope>
    <source>
        <strain evidence="3 4">Hma11</strain>
    </source>
</reference>
<evidence type="ECO:0000256" key="1">
    <source>
        <dbReference type="SAM" id="MobiDB-lite"/>
    </source>
</evidence>
<keyword evidence="2" id="KW-0812">Transmembrane</keyword>
<feature type="transmembrane region" description="Helical" evidence="2">
    <location>
        <begin position="7"/>
        <end position="24"/>
    </location>
</feature>
<dbReference type="HOGENOM" id="CLU_186797_0_0_9"/>
<organism evidence="3 4">
    <name type="scientific">Lactobacillus apis</name>
    <dbReference type="NCBI Taxonomy" id="303541"/>
    <lineage>
        <taxon>Bacteria</taxon>
        <taxon>Bacillati</taxon>
        <taxon>Bacillota</taxon>
        <taxon>Bacilli</taxon>
        <taxon>Lactobacillales</taxon>
        <taxon>Lactobacillaceae</taxon>
        <taxon>Lactobacillus</taxon>
    </lineage>
</organism>
<dbReference type="RefSeq" id="WP_046306483.1">
    <property type="nucleotide sequence ID" value="NZ_CAMKYX010000003.1"/>
</dbReference>
<proteinExistence type="predicted"/>
<keyword evidence="2" id="KW-0472">Membrane</keyword>
<dbReference type="EMBL" id="JXLG01000005">
    <property type="protein sequence ID" value="KJY61169.1"/>
    <property type="molecule type" value="Genomic_DNA"/>
</dbReference>
<dbReference type="AlphaFoldDB" id="A0A0F4LSC3"/>
<keyword evidence="4" id="KW-1185">Reference proteome</keyword>
<accession>A0A0F4LSC3</accession>
<dbReference type="PATRIC" id="fig|303541.3.peg.597"/>
<keyword evidence="2" id="KW-1133">Transmembrane helix</keyword>
<feature type="region of interest" description="Disordered" evidence="1">
    <location>
        <begin position="50"/>
        <end position="94"/>
    </location>
</feature>
<protein>
    <submittedName>
        <fullName evidence="3">Uncharacterized protein</fullName>
    </submittedName>
</protein>
<gene>
    <name evidence="3" type="ORF">JF72_04470</name>
</gene>
<name>A0A0F4LSC3_9LACO</name>